<accession>J7RGL7</accession>
<dbReference type="Pfam" id="PF01026">
    <property type="entry name" value="TatD_DNase"/>
    <property type="match status" value="1"/>
</dbReference>
<dbReference type="CDD" id="cd01310">
    <property type="entry name" value="TatD_DNAse"/>
    <property type="match status" value="1"/>
</dbReference>
<keyword evidence="4" id="KW-0378">Hydrolase</keyword>
<evidence type="ECO:0000256" key="2">
    <source>
        <dbReference type="ARBA" id="ARBA00022722"/>
    </source>
</evidence>
<sequence>MLKSATSRAMSSVTPGKVVSGTAPHFYDIGLNLTDPMFQGIYHGKQKHASDISNVLFRASECNVKSVLLTGSSFTESKDAMKLAQVWRDNSFALNLYYTVGVHPCCVNEFALQHQNQTIDRPSNDEEYNSQLHNSVSSDPATAVTNLRKLFDLIQLSMQNSQFRAIGEIGLDYDRLHYSSREMQQIFFEEQLKLSCLVNDDKKPLFLHMRSCAGDFIRILKKFIIGFLDHEDRFQLRDLVHEGDKDNAIFYKFNPDRKFVVHSFTDSLEDLSSLLQLSPNCYIGMNGASFRSSENIDCVREVPLDRLLLETDSPWCEMKRTHESAKYMDNADVSRYQSVKKEKLDKIPREEWNLYTVKGRNEPCHMASVAALVANVKKISLDEVIQTVWSTSCKVYGE</sequence>
<evidence type="ECO:0000256" key="4">
    <source>
        <dbReference type="ARBA" id="ARBA00022801"/>
    </source>
</evidence>
<dbReference type="EMBL" id="HE978315">
    <property type="protein sequence ID" value="CCK68688.1"/>
    <property type="molecule type" value="Genomic_DNA"/>
</dbReference>
<dbReference type="GO" id="GO:0034599">
    <property type="term" value="P:cellular response to oxidative stress"/>
    <property type="evidence" value="ECO:0007669"/>
    <property type="project" value="EnsemblFungi"/>
</dbReference>
<organism evidence="5 6">
    <name type="scientific">Huiozyma naganishii (strain ATCC MYA-139 / BCRC 22969 / CBS 8797 / KCTC 17520 / NBRC 10181 / NCYC 3082 / Yp74L-3)</name>
    <name type="common">Yeast</name>
    <name type="synonym">Kazachstania naganishii</name>
    <dbReference type="NCBI Taxonomy" id="1071383"/>
    <lineage>
        <taxon>Eukaryota</taxon>
        <taxon>Fungi</taxon>
        <taxon>Dikarya</taxon>
        <taxon>Ascomycota</taxon>
        <taxon>Saccharomycotina</taxon>
        <taxon>Saccharomycetes</taxon>
        <taxon>Saccharomycetales</taxon>
        <taxon>Saccharomycetaceae</taxon>
        <taxon>Huiozyma</taxon>
    </lineage>
</organism>
<name>J7RGL7_HUIN7</name>
<dbReference type="GO" id="GO:0006309">
    <property type="term" value="P:apoptotic DNA fragmentation"/>
    <property type="evidence" value="ECO:0007669"/>
    <property type="project" value="EnsemblFungi"/>
</dbReference>
<protein>
    <recommendedName>
        <fullName evidence="7">TatD related DNase</fullName>
    </recommendedName>
</protein>
<keyword evidence="2" id="KW-0540">Nuclease</keyword>
<gene>
    <name evidence="5" type="primary">KNAG0B02460</name>
    <name evidence="5" type="ordered locus">KNAG_0B02460</name>
</gene>
<dbReference type="OMA" id="YGGSQKH"/>
<dbReference type="GO" id="GO:0008296">
    <property type="term" value="F:3'-5'-DNA exonuclease activity"/>
    <property type="evidence" value="ECO:0007669"/>
    <property type="project" value="EnsemblFungi"/>
</dbReference>
<evidence type="ECO:0008006" key="7">
    <source>
        <dbReference type="Google" id="ProtNLM"/>
    </source>
</evidence>
<reference evidence="5 6" key="1">
    <citation type="journal article" date="2011" name="Proc. Natl. Acad. Sci. U.S.A.">
        <title>Evolutionary erosion of yeast sex chromosomes by mating-type switching accidents.</title>
        <authorList>
            <person name="Gordon J.L."/>
            <person name="Armisen D."/>
            <person name="Proux-Wera E."/>
            <person name="Oheigeartaigh S.S."/>
            <person name="Byrne K.P."/>
            <person name="Wolfe K.H."/>
        </authorList>
    </citation>
    <scope>NUCLEOTIDE SEQUENCE [LARGE SCALE GENOMIC DNA]</scope>
    <source>
        <strain evidence="6">ATCC MYA-139 / BCRC 22969 / CBS 8797 / CCRC 22969 / KCTC 17520 / NBRC 10181 / NCYC 3082</strain>
    </source>
</reference>
<dbReference type="AlphaFoldDB" id="J7RGL7"/>
<dbReference type="InterPro" id="IPR001130">
    <property type="entry name" value="TatD-like"/>
</dbReference>
<dbReference type="GO" id="GO:0046872">
    <property type="term" value="F:metal ion binding"/>
    <property type="evidence" value="ECO:0007669"/>
    <property type="project" value="UniProtKB-KW"/>
</dbReference>
<dbReference type="Gene3D" id="3.20.20.140">
    <property type="entry name" value="Metal-dependent hydrolases"/>
    <property type="match status" value="1"/>
</dbReference>
<dbReference type="InterPro" id="IPR050891">
    <property type="entry name" value="TatD-type_Hydrolase"/>
</dbReference>
<proteinExistence type="inferred from homology"/>
<dbReference type="InterPro" id="IPR032466">
    <property type="entry name" value="Metal_Hydrolase"/>
</dbReference>
<evidence type="ECO:0000313" key="5">
    <source>
        <dbReference type="EMBL" id="CCK68688.1"/>
    </source>
</evidence>
<dbReference type="RefSeq" id="XP_022462934.1">
    <property type="nucleotide sequence ID" value="XM_022611534.1"/>
</dbReference>
<dbReference type="OrthoDB" id="6079689at2759"/>
<reference evidence="6" key="2">
    <citation type="submission" date="2012-08" db="EMBL/GenBank/DDBJ databases">
        <title>Genome sequence of Kazachstania naganishii.</title>
        <authorList>
            <person name="Gordon J.L."/>
            <person name="Armisen D."/>
            <person name="Proux-Wera E."/>
            <person name="OhEigeartaigh S.S."/>
            <person name="Byrne K.P."/>
            <person name="Wolfe K.H."/>
        </authorList>
    </citation>
    <scope>NUCLEOTIDE SEQUENCE [LARGE SCALE GENOMIC DNA]</scope>
    <source>
        <strain evidence="6">ATCC MYA-139 / BCRC 22969 / CBS 8797 / CCRC 22969 / KCTC 17520 / NBRC 10181 / NCYC 3082</strain>
    </source>
</reference>
<dbReference type="PANTHER" id="PTHR10060:SF15">
    <property type="entry name" value="DEOXYRIBONUCLEASE TATDN1"/>
    <property type="match status" value="1"/>
</dbReference>
<evidence type="ECO:0000256" key="1">
    <source>
        <dbReference type="ARBA" id="ARBA00009275"/>
    </source>
</evidence>
<dbReference type="GeneID" id="34524338"/>
<dbReference type="Proteomes" id="UP000006310">
    <property type="component" value="Chromosome 2"/>
</dbReference>
<dbReference type="eggNOG" id="KOG3020">
    <property type="taxonomic scope" value="Eukaryota"/>
</dbReference>
<evidence type="ECO:0000256" key="3">
    <source>
        <dbReference type="ARBA" id="ARBA00022723"/>
    </source>
</evidence>
<dbReference type="SUPFAM" id="SSF51556">
    <property type="entry name" value="Metallo-dependent hydrolases"/>
    <property type="match status" value="1"/>
</dbReference>
<dbReference type="HOGENOM" id="CLU_031506_1_0_1"/>
<dbReference type="GO" id="GO:0004519">
    <property type="term" value="F:endonuclease activity"/>
    <property type="evidence" value="ECO:0007669"/>
    <property type="project" value="EnsemblFungi"/>
</dbReference>
<dbReference type="GO" id="GO:0005829">
    <property type="term" value="C:cytosol"/>
    <property type="evidence" value="ECO:0007669"/>
    <property type="project" value="TreeGrafter"/>
</dbReference>
<keyword evidence="6" id="KW-1185">Reference proteome</keyword>
<comment type="similarity">
    <text evidence="1">Belongs to the metallo-dependent hydrolases superfamily. TatD-type hydrolase family.</text>
</comment>
<dbReference type="KEGG" id="kng:KNAG_0B02460"/>
<evidence type="ECO:0000313" key="6">
    <source>
        <dbReference type="Proteomes" id="UP000006310"/>
    </source>
</evidence>
<dbReference type="PANTHER" id="PTHR10060">
    <property type="entry name" value="TATD FAMILY DEOXYRIBONUCLEASE"/>
    <property type="match status" value="1"/>
</dbReference>
<dbReference type="STRING" id="1071383.J7RGL7"/>
<keyword evidence="3" id="KW-0479">Metal-binding</keyword>